<dbReference type="RefSeq" id="WP_141289408.1">
    <property type="nucleotide sequence ID" value="NZ_BAAAEW010000002.1"/>
</dbReference>
<name>A0ABP3UPT1_9BURK</name>
<protein>
    <submittedName>
        <fullName evidence="2">Uncharacterized protein</fullName>
    </submittedName>
</protein>
<evidence type="ECO:0000313" key="3">
    <source>
        <dbReference type="Proteomes" id="UP001500279"/>
    </source>
</evidence>
<organism evidence="2 3">
    <name type="scientific">Ideonella azotifigens</name>
    <dbReference type="NCBI Taxonomy" id="513160"/>
    <lineage>
        <taxon>Bacteria</taxon>
        <taxon>Pseudomonadati</taxon>
        <taxon>Pseudomonadota</taxon>
        <taxon>Betaproteobacteria</taxon>
        <taxon>Burkholderiales</taxon>
        <taxon>Sphaerotilaceae</taxon>
        <taxon>Ideonella</taxon>
    </lineage>
</organism>
<keyword evidence="3" id="KW-1185">Reference proteome</keyword>
<feature type="signal peptide" evidence="1">
    <location>
        <begin position="1"/>
        <end position="30"/>
    </location>
</feature>
<proteinExistence type="predicted"/>
<gene>
    <name evidence="2" type="ORF">GCM10009107_01560</name>
</gene>
<comment type="caution">
    <text evidence="2">The sequence shown here is derived from an EMBL/GenBank/DDBJ whole genome shotgun (WGS) entry which is preliminary data.</text>
</comment>
<dbReference type="Proteomes" id="UP001500279">
    <property type="component" value="Unassembled WGS sequence"/>
</dbReference>
<feature type="chain" id="PRO_5047244497" evidence="1">
    <location>
        <begin position="31"/>
        <end position="316"/>
    </location>
</feature>
<evidence type="ECO:0000256" key="1">
    <source>
        <dbReference type="SAM" id="SignalP"/>
    </source>
</evidence>
<dbReference type="EMBL" id="BAAAEW010000002">
    <property type="protein sequence ID" value="GAA0740180.1"/>
    <property type="molecule type" value="Genomic_DNA"/>
</dbReference>
<sequence length="316" mass="33743">MSAVRFSAIANLAALSALSFSLATPHAALAAKPSEPLIFSAHDNSAFDTHAFDVNKAGMVVGFYFDASYKAYGFVRSADGSYTDLKDPDAPTATFPRSINDKGVVVGQSTIDGWAQGWYYNIAKDKFKPVRVPAARATFAESINNHGVIAGYTYFYPDPTKPTYFTVSGFTLKNGTYTLYSAPGAIYTYIRSINDKGDFAGMYTEAGTYANHSFVQKADGSFTIVDAKNSINHAATIYGLSKKGDSVGTCSDASFNNWGCYYTAATGAVSEFSAGTLGSTSPWSIKYSQVVGFGYDASTGKNRGFVIRKADATGQD</sequence>
<keyword evidence="1" id="KW-0732">Signal</keyword>
<reference evidence="3" key="1">
    <citation type="journal article" date="2019" name="Int. J. Syst. Evol. Microbiol.">
        <title>The Global Catalogue of Microorganisms (GCM) 10K type strain sequencing project: providing services to taxonomists for standard genome sequencing and annotation.</title>
        <authorList>
            <consortium name="The Broad Institute Genomics Platform"/>
            <consortium name="The Broad Institute Genome Sequencing Center for Infectious Disease"/>
            <person name="Wu L."/>
            <person name="Ma J."/>
        </authorList>
    </citation>
    <scope>NUCLEOTIDE SEQUENCE [LARGE SCALE GENOMIC DNA]</scope>
    <source>
        <strain evidence="3">JCM 15503</strain>
    </source>
</reference>
<accession>A0ABP3UPT1</accession>
<evidence type="ECO:0000313" key="2">
    <source>
        <dbReference type="EMBL" id="GAA0740180.1"/>
    </source>
</evidence>